<accession>A0A1T5DQC7</accession>
<feature type="domain" description="NADP-dependent oxidoreductase" evidence="2">
    <location>
        <begin position="14"/>
        <end position="306"/>
    </location>
</feature>
<keyword evidence="1" id="KW-0560">Oxidoreductase</keyword>
<dbReference type="AlphaFoldDB" id="A0A1T5DQC7"/>
<dbReference type="PRINTS" id="PR00069">
    <property type="entry name" value="ALDKETRDTASE"/>
</dbReference>
<dbReference type="RefSeq" id="WP_079648725.1">
    <property type="nucleotide sequence ID" value="NZ_FUYM01000005.1"/>
</dbReference>
<name>A0A1T5DQC7_9SPHN</name>
<dbReference type="PANTHER" id="PTHR43625">
    <property type="entry name" value="AFLATOXIN B1 ALDEHYDE REDUCTASE"/>
    <property type="match status" value="1"/>
</dbReference>
<dbReference type="Proteomes" id="UP000189818">
    <property type="component" value="Unassembled WGS sequence"/>
</dbReference>
<evidence type="ECO:0000313" key="3">
    <source>
        <dbReference type="EMBL" id="SKB73987.1"/>
    </source>
</evidence>
<proteinExistence type="predicted"/>
<dbReference type="InterPro" id="IPR036812">
    <property type="entry name" value="NAD(P)_OxRdtase_dom_sf"/>
</dbReference>
<dbReference type="CDD" id="cd19076">
    <property type="entry name" value="AKR_AKR13A_13D"/>
    <property type="match status" value="1"/>
</dbReference>
<evidence type="ECO:0000259" key="2">
    <source>
        <dbReference type="Pfam" id="PF00248"/>
    </source>
</evidence>
<evidence type="ECO:0000313" key="4">
    <source>
        <dbReference type="Proteomes" id="UP000189818"/>
    </source>
</evidence>
<dbReference type="OrthoDB" id="7181835at2"/>
<keyword evidence="4" id="KW-1185">Reference proteome</keyword>
<dbReference type="GO" id="GO:0016491">
    <property type="term" value="F:oxidoreductase activity"/>
    <property type="evidence" value="ECO:0007669"/>
    <property type="project" value="UniProtKB-KW"/>
</dbReference>
<gene>
    <name evidence="3" type="ORF">SAMN06295920_105373</name>
</gene>
<dbReference type="Pfam" id="PF00248">
    <property type="entry name" value="Aldo_ket_red"/>
    <property type="match status" value="1"/>
</dbReference>
<protein>
    <recommendedName>
        <fullName evidence="2">NADP-dependent oxidoreductase domain-containing protein</fullName>
    </recommendedName>
</protein>
<sequence>MANKRRLGRFSINPIGLGCMSLSQAYGPQPDEAASERLLHRALDLGCDFLDTAAIYGEGHNETLVGRTLKARRSEFTLASKCGFRVTADNPRVVDGSPAAIAETLDASLRRLGLDHIDLYYLHRPDPRTPIEESVGALARAVEAGKIGAIGLSEVSADQLRRAHAAHPITALQTEYSLWTRNPEIAVLDVCRELGVTFVAFSPVARGFLAGAFETPRMLGRDDIRFAMPRFQGDDVVRNQALYGPYKAIAEEIGCTPAQLALAWLLHRDPALVTIPGTHQIAHLEENMAANEVSLSPDHMAALDTLVNQETVSGGRYNAAQQATVTTEQFA</sequence>
<dbReference type="InterPro" id="IPR020471">
    <property type="entry name" value="AKR"/>
</dbReference>
<dbReference type="EMBL" id="FUYM01000005">
    <property type="protein sequence ID" value="SKB73987.1"/>
    <property type="molecule type" value="Genomic_DNA"/>
</dbReference>
<dbReference type="SUPFAM" id="SSF51430">
    <property type="entry name" value="NAD(P)-linked oxidoreductase"/>
    <property type="match status" value="1"/>
</dbReference>
<organism evidence="3 4">
    <name type="scientific">Rhizorhabdus histidinilytica</name>
    <dbReference type="NCBI Taxonomy" id="439228"/>
    <lineage>
        <taxon>Bacteria</taxon>
        <taxon>Pseudomonadati</taxon>
        <taxon>Pseudomonadota</taxon>
        <taxon>Alphaproteobacteria</taxon>
        <taxon>Sphingomonadales</taxon>
        <taxon>Sphingomonadaceae</taxon>
        <taxon>Rhizorhabdus</taxon>
    </lineage>
</organism>
<dbReference type="GO" id="GO:0005737">
    <property type="term" value="C:cytoplasm"/>
    <property type="evidence" value="ECO:0007669"/>
    <property type="project" value="TreeGrafter"/>
</dbReference>
<dbReference type="InterPro" id="IPR023210">
    <property type="entry name" value="NADP_OxRdtase_dom"/>
</dbReference>
<dbReference type="PANTHER" id="PTHR43625:SF40">
    <property type="entry name" value="ALDO-KETO REDUCTASE YAKC [NADP(+)]"/>
    <property type="match status" value="1"/>
</dbReference>
<dbReference type="Gene3D" id="3.20.20.100">
    <property type="entry name" value="NADP-dependent oxidoreductase domain"/>
    <property type="match status" value="1"/>
</dbReference>
<reference evidence="4" key="1">
    <citation type="submission" date="2017-02" db="EMBL/GenBank/DDBJ databases">
        <authorList>
            <person name="Varghese N."/>
            <person name="Submissions S."/>
        </authorList>
    </citation>
    <scope>NUCLEOTIDE SEQUENCE [LARGE SCALE GENOMIC DNA]</scope>
    <source>
        <strain evidence="4">UM2</strain>
    </source>
</reference>
<evidence type="ECO:0000256" key="1">
    <source>
        <dbReference type="ARBA" id="ARBA00023002"/>
    </source>
</evidence>
<dbReference type="InterPro" id="IPR050791">
    <property type="entry name" value="Aldo-Keto_reductase"/>
</dbReference>
<dbReference type="STRING" id="439228.SAMN06295920_105373"/>